<name>A0A157RIZ3_9BORD</name>
<gene>
    <name evidence="2" type="ORF">SAMEA1982600_04910</name>
</gene>
<dbReference type="AlphaFoldDB" id="A0A157RIZ3"/>
<evidence type="ECO:0000313" key="2">
    <source>
        <dbReference type="EMBL" id="SAI57359.1"/>
    </source>
</evidence>
<accession>A0A157RIZ3</accession>
<proteinExistence type="predicted"/>
<feature type="transmembrane region" description="Helical" evidence="1">
    <location>
        <begin position="197"/>
        <end position="223"/>
    </location>
</feature>
<dbReference type="Proteomes" id="UP000077037">
    <property type="component" value="Unassembled WGS sequence"/>
</dbReference>
<dbReference type="RefSeq" id="WP_066420308.1">
    <property type="nucleotide sequence ID" value="NZ_FKBS01000029.1"/>
</dbReference>
<keyword evidence="1" id="KW-0812">Transmembrane</keyword>
<evidence type="ECO:0008006" key="4">
    <source>
        <dbReference type="Google" id="ProtNLM"/>
    </source>
</evidence>
<organism evidence="2 3">
    <name type="scientific">Bordetella ansorpii</name>
    <dbReference type="NCBI Taxonomy" id="288768"/>
    <lineage>
        <taxon>Bacteria</taxon>
        <taxon>Pseudomonadati</taxon>
        <taxon>Pseudomonadota</taxon>
        <taxon>Betaproteobacteria</taxon>
        <taxon>Burkholderiales</taxon>
        <taxon>Alcaligenaceae</taxon>
        <taxon>Bordetella</taxon>
    </lineage>
</organism>
<reference evidence="2 3" key="1">
    <citation type="submission" date="2016-03" db="EMBL/GenBank/DDBJ databases">
        <authorList>
            <consortium name="Pathogen Informatics"/>
        </authorList>
    </citation>
    <scope>NUCLEOTIDE SEQUENCE [LARGE SCALE GENOMIC DNA]</scope>
    <source>
        <strain evidence="2 3">NCTC13364</strain>
    </source>
</reference>
<dbReference type="EMBL" id="FKBS01000029">
    <property type="protein sequence ID" value="SAI57359.1"/>
    <property type="molecule type" value="Genomic_DNA"/>
</dbReference>
<dbReference type="OrthoDB" id="183980at2"/>
<feature type="transmembrane region" description="Helical" evidence="1">
    <location>
        <begin position="36"/>
        <end position="66"/>
    </location>
</feature>
<feature type="transmembrane region" description="Helical" evidence="1">
    <location>
        <begin position="155"/>
        <end position="177"/>
    </location>
</feature>
<keyword evidence="1" id="KW-1133">Transmembrane helix</keyword>
<keyword evidence="1" id="KW-0472">Membrane</keyword>
<protein>
    <recommendedName>
        <fullName evidence="4">DUF4129 domain-containing protein</fullName>
    </recommendedName>
</protein>
<evidence type="ECO:0000256" key="1">
    <source>
        <dbReference type="SAM" id="Phobius"/>
    </source>
</evidence>
<evidence type="ECO:0000313" key="3">
    <source>
        <dbReference type="Proteomes" id="UP000077037"/>
    </source>
</evidence>
<sequence length="244" mass="28380">MPVIEAAIELRHRSMAEASDLGVALARSLWPSLWRIFLPVYAVAALVSLSSALIATWLPMLLIFLFKPWLDRTLLFVLSRAVFGQSTTRADLWRQRKAVWGSQWFTTFVLWRFSPWRSYVQPVVQLEGQRGRQRRERRRLLLSGWRFSAAGMQTAFATVEQALTLAILSTLILLMPHDTQRSVFDWYLYSESVWGDLLMAGAYMLVVFVLEPFYVAAGFAMYLNRRVQLEAWDVEQELRRVFPR</sequence>